<dbReference type="InterPro" id="IPR011041">
    <property type="entry name" value="Quinoprot_gluc/sorb_DH_b-prop"/>
</dbReference>
<dbReference type="Proteomes" id="UP000634134">
    <property type="component" value="Unassembled WGS sequence"/>
</dbReference>
<reference evidence="4" key="1">
    <citation type="submission" date="2023-07" db="EMBL/GenBank/DDBJ databases">
        <title>Dyadobacter sp. nov 'subterranea' isolated from contaminted grondwater.</title>
        <authorList>
            <person name="Szabo I."/>
            <person name="Al-Omari J."/>
            <person name="Szerdahelyi S.G."/>
            <person name="Rado J."/>
        </authorList>
    </citation>
    <scope>NUCLEOTIDE SEQUENCE [LARGE SCALE GENOMIC DNA]</scope>
    <source>
        <strain evidence="4">UP-52</strain>
    </source>
</reference>
<feature type="signal peptide" evidence="1">
    <location>
        <begin position="1"/>
        <end position="21"/>
    </location>
</feature>
<protein>
    <submittedName>
        <fullName evidence="3">PQQ-dependent sugar dehydrogenase</fullName>
    </submittedName>
</protein>
<evidence type="ECO:0000313" key="3">
    <source>
        <dbReference type="EMBL" id="MBE9462672.1"/>
    </source>
</evidence>
<dbReference type="SUPFAM" id="SSF50952">
    <property type="entry name" value="Soluble quinoprotein glucose dehydrogenase"/>
    <property type="match status" value="1"/>
</dbReference>
<dbReference type="InterPro" id="IPR011042">
    <property type="entry name" value="6-blade_b-propeller_TolB-like"/>
</dbReference>
<gene>
    <name evidence="3" type="ORF">IEE83_12330</name>
</gene>
<feature type="domain" description="Pyrroloquinoline quinone-dependent pyranose dehydrogenase beta-propeller" evidence="2">
    <location>
        <begin position="54"/>
        <end position="400"/>
    </location>
</feature>
<dbReference type="Gene3D" id="2.120.10.30">
    <property type="entry name" value="TolB, C-terminal domain"/>
    <property type="match status" value="1"/>
</dbReference>
<sequence length="402" mass="44283">MKFNTFTILLLLILGASAANAQRGMPPKAKTRSVLITKYPQHLDFLPAMVKLIKVPDGWQVSVAAAGLGKPRMLYNGPNGELYVTRRDAGDVLMLRDNDKNNTFEELTTVASEFKGVHGITIKDGFMYLCNNEQLRRYPLNPDGTLGETQILISDLPSGGQHPNRTIEFGPDGMLYLSVGATCNDCKESDKETATMLQVDPKTWKRTIYASGLRNTIGFDFQPKTGEMWGADNGGDGKGNKWPPEEINQIVKNGNYGFPFAYGKKEVDQSREDPAGDTKEEWVKNTLPSTLELPAHMAPIAFKFFGDAANIPTQYSGDALVAWHGSWNRSKPSGYKVQRIHFENGNAVGAEDFMTGFLKPGMLLFKRKTRFGRPAGITVTPSGVVYVSDDANGVIYAVKKTN</sequence>
<dbReference type="RefSeq" id="WP_194120861.1">
    <property type="nucleotide sequence ID" value="NZ_JACYGY010000001.1"/>
</dbReference>
<dbReference type="PANTHER" id="PTHR19328:SF53">
    <property type="entry name" value="MEMBRANE PROTEIN"/>
    <property type="match status" value="1"/>
</dbReference>
<evidence type="ECO:0000256" key="1">
    <source>
        <dbReference type="SAM" id="SignalP"/>
    </source>
</evidence>
<dbReference type="PANTHER" id="PTHR19328">
    <property type="entry name" value="HEDGEHOG-INTERACTING PROTEIN"/>
    <property type="match status" value="1"/>
</dbReference>
<proteinExistence type="predicted"/>
<keyword evidence="4" id="KW-1185">Reference proteome</keyword>
<name>A0ABR9WB20_9BACT</name>
<dbReference type="Pfam" id="PF22807">
    <property type="entry name" value="TrAA12"/>
    <property type="match status" value="1"/>
</dbReference>
<dbReference type="InterPro" id="IPR054539">
    <property type="entry name" value="Beta-prop_PDH"/>
</dbReference>
<accession>A0ABR9WB20</accession>
<feature type="chain" id="PRO_5047485543" evidence="1">
    <location>
        <begin position="22"/>
        <end position="402"/>
    </location>
</feature>
<comment type="caution">
    <text evidence="3">The sequence shown here is derived from an EMBL/GenBank/DDBJ whole genome shotgun (WGS) entry which is preliminary data.</text>
</comment>
<evidence type="ECO:0000313" key="4">
    <source>
        <dbReference type="Proteomes" id="UP000634134"/>
    </source>
</evidence>
<evidence type="ECO:0000259" key="2">
    <source>
        <dbReference type="Pfam" id="PF22807"/>
    </source>
</evidence>
<organism evidence="3 4">
    <name type="scientific">Dyadobacter subterraneus</name>
    <dbReference type="NCBI Taxonomy" id="2773304"/>
    <lineage>
        <taxon>Bacteria</taxon>
        <taxon>Pseudomonadati</taxon>
        <taxon>Bacteroidota</taxon>
        <taxon>Cytophagia</taxon>
        <taxon>Cytophagales</taxon>
        <taxon>Spirosomataceae</taxon>
        <taxon>Dyadobacter</taxon>
    </lineage>
</organism>
<keyword evidence="1" id="KW-0732">Signal</keyword>
<dbReference type="EMBL" id="JACYGY010000001">
    <property type="protein sequence ID" value="MBE9462672.1"/>
    <property type="molecule type" value="Genomic_DNA"/>
</dbReference>